<comment type="caution">
    <text evidence="4">The sequence shown here is derived from an EMBL/GenBank/DDBJ whole genome shotgun (WGS) entry which is preliminary data.</text>
</comment>
<dbReference type="OrthoDB" id="2923860at2"/>
<feature type="domain" description="Gfo/Idh/MocA-like oxidoreductase N-terminal" evidence="3">
    <location>
        <begin position="37"/>
        <end position="131"/>
    </location>
</feature>
<protein>
    <submittedName>
        <fullName evidence="4">Putative oxidoreductase</fullName>
    </submittedName>
</protein>
<keyword evidence="5" id="KW-1185">Reference proteome</keyword>
<name>A0A5C5VU10_9BACT</name>
<evidence type="ECO:0000313" key="4">
    <source>
        <dbReference type="EMBL" id="TWT41405.1"/>
    </source>
</evidence>
<dbReference type="InterPro" id="IPR036291">
    <property type="entry name" value="NAD(P)-bd_dom_sf"/>
</dbReference>
<evidence type="ECO:0000259" key="3">
    <source>
        <dbReference type="Pfam" id="PF01408"/>
    </source>
</evidence>
<dbReference type="SUPFAM" id="SSF51735">
    <property type="entry name" value="NAD(P)-binding Rossmann-fold domains"/>
    <property type="match status" value="1"/>
</dbReference>
<evidence type="ECO:0000256" key="2">
    <source>
        <dbReference type="ARBA" id="ARBA00023002"/>
    </source>
</evidence>
<dbReference type="PANTHER" id="PTHR43708:SF5">
    <property type="entry name" value="CONSERVED EXPRESSED OXIDOREDUCTASE (EUROFUNG)-RELATED"/>
    <property type="match status" value="1"/>
</dbReference>
<dbReference type="RefSeq" id="WP_146575314.1">
    <property type="nucleotide sequence ID" value="NZ_SJPH01000009.1"/>
</dbReference>
<proteinExistence type="inferred from homology"/>
<accession>A0A5C5VU10</accession>
<dbReference type="GO" id="GO:0000166">
    <property type="term" value="F:nucleotide binding"/>
    <property type="evidence" value="ECO:0007669"/>
    <property type="project" value="InterPro"/>
</dbReference>
<reference evidence="4 5" key="1">
    <citation type="submission" date="2019-02" db="EMBL/GenBank/DDBJ databases">
        <title>Deep-cultivation of Planctomycetes and their phenomic and genomic characterization uncovers novel biology.</title>
        <authorList>
            <person name="Wiegand S."/>
            <person name="Jogler M."/>
            <person name="Boedeker C."/>
            <person name="Pinto D."/>
            <person name="Vollmers J."/>
            <person name="Rivas-Marin E."/>
            <person name="Kohn T."/>
            <person name="Peeters S.H."/>
            <person name="Heuer A."/>
            <person name="Rast P."/>
            <person name="Oberbeckmann S."/>
            <person name="Bunk B."/>
            <person name="Jeske O."/>
            <person name="Meyerdierks A."/>
            <person name="Storesund J.E."/>
            <person name="Kallscheuer N."/>
            <person name="Luecker S."/>
            <person name="Lage O.M."/>
            <person name="Pohl T."/>
            <person name="Merkel B.J."/>
            <person name="Hornburger P."/>
            <person name="Mueller R.-W."/>
            <person name="Bruemmer F."/>
            <person name="Labrenz M."/>
            <person name="Spormann A.M."/>
            <person name="Op Den Camp H."/>
            <person name="Overmann J."/>
            <person name="Amann R."/>
            <person name="Jetten M.S.M."/>
            <person name="Mascher T."/>
            <person name="Medema M.H."/>
            <person name="Devos D.P."/>
            <person name="Kaster A.-K."/>
            <person name="Ovreas L."/>
            <person name="Rohde M."/>
            <person name="Galperin M.Y."/>
            <person name="Jogler C."/>
        </authorList>
    </citation>
    <scope>NUCLEOTIDE SEQUENCE [LARGE SCALE GENOMIC DNA]</scope>
    <source>
        <strain evidence="4 5">Pla111</strain>
    </source>
</reference>
<dbReference type="Gene3D" id="3.40.50.720">
    <property type="entry name" value="NAD(P)-binding Rossmann-like Domain"/>
    <property type="match status" value="1"/>
</dbReference>
<gene>
    <name evidence="4" type="ORF">Pla111_31200</name>
</gene>
<dbReference type="Proteomes" id="UP000318995">
    <property type="component" value="Unassembled WGS sequence"/>
</dbReference>
<dbReference type="InterPro" id="IPR000683">
    <property type="entry name" value="Gfo/Idh/MocA-like_OxRdtase_N"/>
</dbReference>
<dbReference type="AlphaFoldDB" id="A0A5C5VU10"/>
<sequence>MAIPQNTPLRIGFVDDALDNFHANTYLAALRGPLADRGYVVAGATALAGEAAKQWCHAKQVEWFESVDALAAEVDVFAILAPSTPETHWRLCERVLPHGKPTFVDKTFAPDIATAEKIFALADQHGVAVQTTSALRTTNVQAEVAKLTEPLVNLSQWAGGASFAEYGIHPVELAVSCLGPEAQRVYVTGADRHPTIVIDFSGGRVATIDFNAGEWTPFDTVLTTAKGSKPVTVVDTTLFVDAARAILDFFDAALRGDGPLIDRAETFAVMRILEGVASPAARVKPLEI</sequence>
<dbReference type="GO" id="GO:0016491">
    <property type="term" value="F:oxidoreductase activity"/>
    <property type="evidence" value="ECO:0007669"/>
    <property type="project" value="UniProtKB-KW"/>
</dbReference>
<keyword evidence="2" id="KW-0560">Oxidoreductase</keyword>
<dbReference type="Pfam" id="PF01408">
    <property type="entry name" value="GFO_IDH_MocA"/>
    <property type="match status" value="1"/>
</dbReference>
<comment type="similarity">
    <text evidence="1">Belongs to the Gfo/Idh/MocA family.</text>
</comment>
<dbReference type="Gene3D" id="3.30.360.10">
    <property type="entry name" value="Dihydrodipicolinate Reductase, domain 2"/>
    <property type="match status" value="1"/>
</dbReference>
<dbReference type="InterPro" id="IPR051317">
    <property type="entry name" value="Gfo/Idh/MocA_oxidoreduct"/>
</dbReference>
<evidence type="ECO:0000256" key="1">
    <source>
        <dbReference type="ARBA" id="ARBA00010928"/>
    </source>
</evidence>
<evidence type="ECO:0000313" key="5">
    <source>
        <dbReference type="Proteomes" id="UP000318995"/>
    </source>
</evidence>
<dbReference type="EMBL" id="SJPH01000009">
    <property type="protein sequence ID" value="TWT41405.1"/>
    <property type="molecule type" value="Genomic_DNA"/>
</dbReference>
<organism evidence="4 5">
    <name type="scientific">Botrimarina hoheduenensis</name>
    <dbReference type="NCBI Taxonomy" id="2528000"/>
    <lineage>
        <taxon>Bacteria</taxon>
        <taxon>Pseudomonadati</taxon>
        <taxon>Planctomycetota</taxon>
        <taxon>Planctomycetia</taxon>
        <taxon>Pirellulales</taxon>
        <taxon>Lacipirellulaceae</taxon>
        <taxon>Botrimarina</taxon>
    </lineage>
</organism>
<dbReference type="PANTHER" id="PTHR43708">
    <property type="entry name" value="CONSERVED EXPRESSED OXIDOREDUCTASE (EUROFUNG)"/>
    <property type="match status" value="1"/>
</dbReference>